<sequence length="71" mass="8604">MAYQPHQSIPPFYPPNGYLPNMTQRTVIYPKYIQYDPYQNIIHLHYYPTTNSTDVIYSHQHMYTNQIQPNR</sequence>
<proteinExistence type="predicted"/>
<protein>
    <submittedName>
        <fullName evidence="1">Uncharacterized protein</fullName>
    </submittedName>
</protein>
<keyword evidence="2" id="KW-1185">Reference proteome</keyword>
<reference evidence="2" key="1">
    <citation type="submission" date="2016-10" db="EMBL/GenBank/DDBJ databases">
        <authorList>
            <person name="Varghese N."/>
            <person name="Submissions S."/>
        </authorList>
    </citation>
    <scope>NUCLEOTIDE SEQUENCE [LARGE SCALE GENOMIC DNA]</scope>
    <source>
        <strain evidence="2">IBRC-M10078</strain>
    </source>
</reference>
<gene>
    <name evidence="1" type="ORF">SAMN05216565_104229</name>
</gene>
<dbReference type="Proteomes" id="UP000199159">
    <property type="component" value="Unassembled WGS sequence"/>
</dbReference>
<evidence type="ECO:0000313" key="2">
    <source>
        <dbReference type="Proteomes" id="UP000199159"/>
    </source>
</evidence>
<dbReference type="EMBL" id="FNJU01000004">
    <property type="protein sequence ID" value="SDP62533.1"/>
    <property type="molecule type" value="Genomic_DNA"/>
</dbReference>
<dbReference type="STRING" id="930152.SAMN05216565_104229"/>
<accession>A0A1H0U8L3</accession>
<evidence type="ECO:0000313" key="1">
    <source>
        <dbReference type="EMBL" id="SDP62533.1"/>
    </source>
</evidence>
<organism evidence="1 2">
    <name type="scientific">Litchfieldia salsa</name>
    <dbReference type="NCBI Taxonomy" id="930152"/>
    <lineage>
        <taxon>Bacteria</taxon>
        <taxon>Bacillati</taxon>
        <taxon>Bacillota</taxon>
        <taxon>Bacilli</taxon>
        <taxon>Bacillales</taxon>
        <taxon>Bacillaceae</taxon>
        <taxon>Litchfieldia</taxon>
    </lineage>
</organism>
<dbReference type="RefSeq" id="WP_090853583.1">
    <property type="nucleotide sequence ID" value="NZ_FNJU01000004.1"/>
</dbReference>
<dbReference type="AlphaFoldDB" id="A0A1H0U8L3"/>
<name>A0A1H0U8L3_9BACI</name>